<dbReference type="SMART" id="SM00256">
    <property type="entry name" value="FBOX"/>
    <property type="match status" value="1"/>
</dbReference>
<dbReference type="InterPro" id="IPR036047">
    <property type="entry name" value="F-box-like_dom_sf"/>
</dbReference>
<dbReference type="InterPro" id="IPR050796">
    <property type="entry name" value="SCF_F-box_component"/>
</dbReference>
<proteinExistence type="predicted"/>
<organism evidence="1 2">
    <name type="scientific">Daucus carota subsp. sativus</name>
    <name type="common">Carrot</name>
    <dbReference type="NCBI Taxonomy" id="79200"/>
    <lineage>
        <taxon>Eukaryota</taxon>
        <taxon>Viridiplantae</taxon>
        <taxon>Streptophyta</taxon>
        <taxon>Embryophyta</taxon>
        <taxon>Tracheophyta</taxon>
        <taxon>Spermatophyta</taxon>
        <taxon>Magnoliopsida</taxon>
        <taxon>eudicotyledons</taxon>
        <taxon>Gunneridae</taxon>
        <taxon>Pentapetalae</taxon>
        <taxon>asterids</taxon>
        <taxon>campanulids</taxon>
        <taxon>Apiales</taxon>
        <taxon>Apiaceae</taxon>
        <taxon>Apioideae</taxon>
        <taxon>Scandiceae</taxon>
        <taxon>Daucinae</taxon>
        <taxon>Daucus</taxon>
        <taxon>Daucus sect. Daucus</taxon>
    </lineage>
</organism>
<sequence length="454" mass="51828">MAKKKQSESIAIKSTMVLRPRKLIADREEKVRGKGNKTVGSGMTKKTIRSPKPEKNINATGSTMVLRPRKQTEEKIEVKGKKTVGSGMTRIVDSGIGKIGRKRKVMAYESNSKTAENVVKRVKAMNKNIKETSPTVRRPKPEKTIHTTGRTMVLRPRTPKAKVEMPVKKNEKTKGKMSVEVNKKVGGKKKTVATGKIKIGNAVKIGTYAKRKLAADKGDIKVGRSITHKNNQLVKRKKTDNVVTKSIFPAEIIMEILSWLPVKFFGTPMIVCKQWYALIQDRHFIEKQMSRNFSYTESRVRQGYKKVCSCQGLRLERNTSTKRYCIRNPNTKQFLELPDPPTGKFDIIFRYVPPTCNYKIVLIYDKNNIRCCDLSVGNDELSWRLLKMPTRDYLKRNIKIFSTNLFREVVHCVRVFASGDDMFEEVVSLDLGTEQHKVARRSIQKLGKCLDYKL</sequence>
<dbReference type="PANTHER" id="PTHR31672">
    <property type="entry name" value="BNACNNG10540D PROTEIN"/>
    <property type="match status" value="1"/>
</dbReference>
<gene>
    <name evidence="1" type="ORF">DCAR_0209161</name>
</gene>
<dbReference type="Pfam" id="PF00646">
    <property type="entry name" value="F-box"/>
    <property type="match status" value="1"/>
</dbReference>
<protein>
    <submittedName>
        <fullName evidence="1">Uncharacterized protein</fullName>
    </submittedName>
</protein>
<evidence type="ECO:0000313" key="1">
    <source>
        <dbReference type="EMBL" id="WOG89921.1"/>
    </source>
</evidence>
<evidence type="ECO:0000313" key="2">
    <source>
        <dbReference type="Proteomes" id="UP000077755"/>
    </source>
</evidence>
<name>A0A166F2V9_DAUCS</name>
<dbReference type="AlphaFoldDB" id="A0A166F2V9"/>
<dbReference type="SUPFAM" id="SSF81383">
    <property type="entry name" value="F-box domain"/>
    <property type="match status" value="1"/>
</dbReference>
<keyword evidence="2" id="KW-1185">Reference proteome</keyword>
<accession>A0A166F2V9</accession>
<dbReference type="InterPro" id="IPR001810">
    <property type="entry name" value="F-box_dom"/>
</dbReference>
<dbReference type="Gramene" id="KZN07275">
    <property type="protein sequence ID" value="KZN07275"/>
    <property type="gene ID" value="DCAR_008112"/>
</dbReference>
<reference evidence="1" key="1">
    <citation type="journal article" date="2016" name="Nat. Genet.">
        <title>A high-quality carrot genome assembly provides new insights into carotenoid accumulation and asterid genome evolution.</title>
        <authorList>
            <person name="Iorizzo M."/>
            <person name="Ellison S."/>
            <person name="Senalik D."/>
            <person name="Zeng P."/>
            <person name="Satapoomin P."/>
            <person name="Huang J."/>
            <person name="Bowman M."/>
            <person name="Iovene M."/>
            <person name="Sanseverino W."/>
            <person name="Cavagnaro P."/>
            <person name="Yildiz M."/>
            <person name="Macko-Podgorni A."/>
            <person name="Moranska E."/>
            <person name="Grzebelus E."/>
            <person name="Grzebelus D."/>
            <person name="Ashrafi H."/>
            <person name="Zheng Z."/>
            <person name="Cheng S."/>
            <person name="Spooner D."/>
            <person name="Van Deynze A."/>
            <person name="Simon P."/>
        </authorList>
    </citation>
    <scope>NUCLEOTIDE SEQUENCE</scope>
    <source>
        <tissue evidence="1">Leaf</tissue>
    </source>
</reference>
<reference evidence="1" key="2">
    <citation type="submission" date="2022-03" db="EMBL/GenBank/DDBJ databases">
        <title>Draft title - Genomic analysis of global carrot germplasm unveils the trajectory of domestication and the origin of high carotenoid orange carrot.</title>
        <authorList>
            <person name="Iorizzo M."/>
            <person name="Ellison S."/>
            <person name="Senalik D."/>
            <person name="Macko-Podgorni A."/>
            <person name="Grzebelus D."/>
            <person name="Bostan H."/>
            <person name="Rolling W."/>
            <person name="Curaba J."/>
            <person name="Simon P."/>
        </authorList>
    </citation>
    <scope>NUCLEOTIDE SEQUENCE</scope>
    <source>
        <tissue evidence="1">Leaf</tissue>
    </source>
</reference>
<dbReference type="OrthoDB" id="906973at2759"/>
<dbReference type="KEGG" id="dcr:108206474"/>
<dbReference type="EMBL" id="CP093344">
    <property type="protein sequence ID" value="WOG89921.1"/>
    <property type="molecule type" value="Genomic_DNA"/>
</dbReference>
<dbReference type="PANTHER" id="PTHR31672:SF13">
    <property type="entry name" value="F-BOX PROTEIN CPR30-LIKE"/>
    <property type="match status" value="1"/>
</dbReference>
<dbReference type="Gene3D" id="1.20.1280.50">
    <property type="match status" value="1"/>
</dbReference>
<dbReference type="Proteomes" id="UP000077755">
    <property type="component" value="Chromosome 2"/>
</dbReference>